<feature type="compositionally biased region" description="Basic residues" evidence="1">
    <location>
        <begin position="74"/>
        <end position="90"/>
    </location>
</feature>
<accession>A0A401U132</accession>
<evidence type="ECO:0000256" key="1">
    <source>
        <dbReference type="SAM" id="MobiDB-lite"/>
    </source>
</evidence>
<dbReference type="AlphaFoldDB" id="A0A401U132"/>
<sequence>MGDGRDRDGVRDRCRAAGRQGADRRVDVAAEPRRRPRRGRLGRRHLCGARAGRQRAGRRRDRSGRRAPGDAVRPRRHHARCGLRRARAVT</sequence>
<feature type="compositionally biased region" description="Basic residues" evidence="1">
    <location>
        <begin position="34"/>
        <end position="65"/>
    </location>
</feature>
<dbReference type="EMBL" id="BEZZ01241837">
    <property type="protein sequence ID" value="GCC48607.1"/>
    <property type="molecule type" value="Genomic_DNA"/>
</dbReference>
<protein>
    <submittedName>
        <fullName evidence="2">Uncharacterized protein</fullName>
    </submittedName>
</protein>
<proteinExistence type="predicted"/>
<name>A0A401U132_CHIPU</name>
<feature type="compositionally biased region" description="Basic and acidic residues" evidence="1">
    <location>
        <begin position="1"/>
        <end position="33"/>
    </location>
</feature>
<gene>
    <name evidence="2" type="ORF">chiPu_0032628</name>
</gene>
<evidence type="ECO:0000313" key="2">
    <source>
        <dbReference type="EMBL" id="GCC48607.1"/>
    </source>
</evidence>
<evidence type="ECO:0000313" key="3">
    <source>
        <dbReference type="Proteomes" id="UP000287033"/>
    </source>
</evidence>
<dbReference type="Proteomes" id="UP000287033">
    <property type="component" value="Unassembled WGS sequence"/>
</dbReference>
<keyword evidence="3" id="KW-1185">Reference proteome</keyword>
<reference evidence="2 3" key="1">
    <citation type="journal article" date="2018" name="Nat. Ecol. Evol.">
        <title>Shark genomes provide insights into elasmobranch evolution and the origin of vertebrates.</title>
        <authorList>
            <person name="Hara Y"/>
            <person name="Yamaguchi K"/>
            <person name="Onimaru K"/>
            <person name="Kadota M"/>
            <person name="Koyanagi M"/>
            <person name="Keeley SD"/>
            <person name="Tatsumi K"/>
            <person name="Tanaka K"/>
            <person name="Motone F"/>
            <person name="Kageyama Y"/>
            <person name="Nozu R"/>
            <person name="Adachi N"/>
            <person name="Nishimura O"/>
            <person name="Nakagawa R"/>
            <person name="Tanegashima C"/>
            <person name="Kiyatake I"/>
            <person name="Matsumoto R"/>
            <person name="Murakumo K"/>
            <person name="Nishida K"/>
            <person name="Terakita A"/>
            <person name="Kuratani S"/>
            <person name="Sato K"/>
            <person name="Hyodo S Kuraku.S."/>
        </authorList>
    </citation>
    <scope>NUCLEOTIDE SEQUENCE [LARGE SCALE GENOMIC DNA]</scope>
</reference>
<feature type="non-terminal residue" evidence="2">
    <location>
        <position position="90"/>
    </location>
</feature>
<feature type="region of interest" description="Disordered" evidence="1">
    <location>
        <begin position="1"/>
        <end position="90"/>
    </location>
</feature>
<organism evidence="2 3">
    <name type="scientific">Chiloscyllium punctatum</name>
    <name type="common">Brownbanded bambooshark</name>
    <name type="synonym">Hemiscyllium punctatum</name>
    <dbReference type="NCBI Taxonomy" id="137246"/>
    <lineage>
        <taxon>Eukaryota</taxon>
        <taxon>Metazoa</taxon>
        <taxon>Chordata</taxon>
        <taxon>Craniata</taxon>
        <taxon>Vertebrata</taxon>
        <taxon>Chondrichthyes</taxon>
        <taxon>Elasmobranchii</taxon>
        <taxon>Galeomorphii</taxon>
        <taxon>Galeoidea</taxon>
        <taxon>Orectolobiformes</taxon>
        <taxon>Hemiscylliidae</taxon>
        <taxon>Chiloscyllium</taxon>
    </lineage>
</organism>
<comment type="caution">
    <text evidence="2">The sequence shown here is derived from an EMBL/GenBank/DDBJ whole genome shotgun (WGS) entry which is preliminary data.</text>
</comment>